<organism evidence="8 9">
    <name type="scientific">Didymella exigua CBS 183.55</name>
    <dbReference type="NCBI Taxonomy" id="1150837"/>
    <lineage>
        <taxon>Eukaryota</taxon>
        <taxon>Fungi</taxon>
        <taxon>Dikarya</taxon>
        <taxon>Ascomycota</taxon>
        <taxon>Pezizomycotina</taxon>
        <taxon>Dothideomycetes</taxon>
        <taxon>Pleosporomycetidae</taxon>
        <taxon>Pleosporales</taxon>
        <taxon>Pleosporineae</taxon>
        <taxon>Didymellaceae</taxon>
        <taxon>Didymella</taxon>
    </lineage>
</organism>
<feature type="non-terminal residue" evidence="8">
    <location>
        <position position="1"/>
    </location>
</feature>
<dbReference type="InterPro" id="IPR008906">
    <property type="entry name" value="HATC_C_dom"/>
</dbReference>
<accession>A0A6A5R4J5</accession>
<dbReference type="Pfam" id="PF05699">
    <property type="entry name" value="Dimer_Tnp_hAT"/>
    <property type="match status" value="1"/>
</dbReference>
<keyword evidence="9" id="KW-1185">Reference proteome</keyword>
<dbReference type="PANTHER" id="PTHR46481:SF10">
    <property type="entry name" value="ZINC FINGER BED DOMAIN-CONTAINING PROTEIN 39"/>
    <property type="match status" value="1"/>
</dbReference>
<evidence type="ECO:0000256" key="1">
    <source>
        <dbReference type="ARBA" id="ARBA00004123"/>
    </source>
</evidence>
<name>A0A6A5R4J5_9PLEO</name>
<comment type="subcellular location">
    <subcellularLocation>
        <location evidence="1">Nucleus</location>
    </subcellularLocation>
</comment>
<dbReference type="SUPFAM" id="SSF53098">
    <property type="entry name" value="Ribonuclease H-like"/>
    <property type="match status" value="1"/>
</dbReference>
<dbReference type="InterPro" id="IPR012337">
    <property type="entry name" value="RNaseH-like_sf"/>
</dbReference>
<evidence type="ECO:0000256" key="3">
    <source>
        <dbReference type="ARBA" id="ARBA00022771"/>
    </source>
</evidence>
<keyword evidence="4" id="KW-0862">Zinc</keyword>
<dbReference type="PANTHER" id="PTHR46481">
    <property type="entry name" value="ZINC FINGER BED DOMAIN-CONTAINING PROTEIN 4"/>
    <property type="match status" value="1"/>
</dbReference>
<reference evidence="8" key="1">
    <citation type="journal article" date="2020" name="Stud. Mycol.">
        <title>101 Dothideomycetes genomes: a test case for predicting lifestyles and emergence of pathogens.</title>
        <authorList>
            <person name="Haridas S."/>
            <person name="Albert R."/>
            <person name="Binder M."/>
            <person name="Bloem J."/>
            <person name="Labutti K."/>
            <person name="Salamov A."/>
            <person name="Andreopoulos B."/>
            <person name="Baker S."/>
            <person name="Barry K."/>
            <person name="Bills G."/>
            <person name="Bluhm B."/>
            <person name="Cannon C."/>
            <person name="Castanera R."/>
            <person name="Culley D."/>
            <person name="Daum C."/>
            <person name="Ezra D."/>
            <person name="Gonzalez J."/>
            <person name="Henrissat B."/>
            <person name="Kuo A."/>
            <person name="Liang C."/>
            <person name="Lipzen A."/>
            <person name="Lutzoni F."/>
            <person name="Magnuson J."/>
            <person name="Mondo S."/>
            <person name="Nolan M."/>
            <person name="Ohm R."/>
            <person name="Pangilinan J."/>
            <person name="Park H.-J."/>
            <person name="Ramirez L."/>
            <person name="Alfaro M."/>
            <person name="Sun H."/>
            <person name="Tritt A."/>
            <person name="Yoshinaga Y."/>
            <person name="Zwiers L.-H."/>
            <person name="Turgeon B."/>
            <person name="Goodwin S."/>
            <person name="Spatafora J."/>
            <person name="Crous P."/>
            <person name="Grigoriev I."/>
        </authorList>
    </citation>
    <scope>NUCLEOTIDE SEQUENCE</scope>
    <source>
        <strain evidence="8">CBS 183.55</strain>
    </source>
</reference>
<dbReference type="GO" id="GO:0005634">
    <property type="term" value="C:nucleus"/>
    <property type="evidence" value="ECO:0007669"/>
    <property type="project" value="UniProtKB-SubCell"/>
</dbReference>
<sequence>QRYERFLALQRTCDRPLAVIRDVRTRWNSTFDMCERAVKLQVYIDAWLQQEIAIRAPIRPETERSELDSRDLRKLQLGPSEWHHIRAITRMLKNFKDATLDLSSSTSPQIQAIWSMYTTLFDFLDAMTIEIGEESDHRNPEWPSIVRAAAAKGREKLSKYYAMTADEKGYLFNMATVLDPTQKLTVYVGDEWEREWKHTYRNQFVDYTMRYRGGTFQRQTLTSPPPSAQRSPWYQRPSSTASSLLSSFGSQGHQHKEIITLDEANDYLEIPCVRDSQGSFDLLNWWRSNASNWPYLHQVAKDVLAIPIAQVGVERTFNIAREVIGV</sequence>
<keyword evidence="3" id="KW-0863">Zinc-finger</keyword>
<evidence type="ECO:0000256" key="4">
    <source>
        <dbReference type="ARBA" id="ARBA00022833"/>
    </source>
</evidence>
<evidence type="ECO:0000313" key="8">
    <source>
        <dbReference type="EMBL" id="KAF1922110.1"/>
    </source>
</evidence>
<dbReference type="AlphaFoldDB" id="A0A6A5R4J5"/>
<dbReference type="Proteomes" id="UP000800082">
    <property type="component" value="Unassembled WGS sequence"/>
</dbReference>
<keyword evidence="2" id="KW-0479">Metal-binding</keyword>
<dbReference type="OrthoDB" id="3782309at2759"/>
<dbReference type="GO" id="GO:0046983">
    <property type="term" value="F:protein dimerization activity"/>
    <property type="evidence" value="ECO:0007669"/>
    <property type="project" value="InterPro"/>
</dbReference>
<dbReference type="InterPro" id="IPR052035">
    <property type="entry name" value="ZnF_BED_domain_contain"/>
</dbReference>
<feature type="region of interest" description="Disordered" evidence="6">
    <location>
        <begin position="217"/>
        <end position="239"/>
    </location>
</feature>
<keyword evidence="5" id="KW-0539">Nucleus</keyword>
<proteinExistence type="predicted"/>
<dbReference type="GO" id="GO:0008270">
    <property type="term" value="F:zinc ion binding"/>
    <property type="evidence" value="ECO:0007669"/>
    <property type="project" value="UniProtKB-KW"/>
</dbReference>
<evidence type="ECO:0000259" key="7">
    <source>
        <dbReference type="Pfam" id="PF05699"/>
    </source>
</evidence>
<feature type="domain" description="HAT C-terminal dimerisation" evidence="7">
    <location>
        <begin position="263"/>
        <end position="324"/>
    </location>
</feature>
<feature type="compositionally biased region" description="Polar residues" evidence="6">
    <location>
        <begin position="217"/>
        <end position="232"/>
    </location>
</feature>
<evidence type="ECO:0000256" key="2">
    <source>
        <dbReference type="ARBA" id="ARBA00022723"/>
    </source>
</evidence>
<dbReference type="GeneID" id="54355168"/>
<evidence type="ECO:0000256" key="6">
    <source>
        <dbReference type="SAM" id="MobiDB-lite"/>
    </source>
</evidence>
<dbReference type="RefSeq" id="XP_033442364.1">
    <property type="nucleotide sequence ID" value="XM_033597501.1"/>
</dbReference>
<evidence type="ECO:0000256" key="5">
    <source>
        <dbReference type="ARBA" id="ARBA00023242"/>
    </source>
</evidence>
<dbReference type="EMBL" id="ML979125">
    <property type="protein sequence ID" value="KAF1922110.1"/>
    <property type="molecule type" value="Genomic_DNA"/>
</dbReference>
<protein>
    <recommendedName>
        <fullName evidence="7">HAT C-terminal dimerisation domain-containing protein</fullName>
    </recommendedName>
</protein>
<evidence type="ECO:0000313" key="9">
    <source>
        <dbReference type="Proteomes" id="UP000800082"/>
    </source>
</evidence>
<gene>
    <name evidence="8" type="ORF">M421DRAFT_79538</name>
</gene>